<evidence type="ECO:0000313" key="2">
    <source>
        <dbReference type="Proteomes" id="UP000830454"/>
    </source>
</evidence>
<dbReference type="RefSeq" id="WP_246918531.1">
    <property type="nucleotide sequence ID" value="NZ_CP090145.1"/>
</dbReference>
<dbReference type="Proteomes" id="UP000830454">
    <property type="component" value="Chromosome"/>
</dbReference>
<protein>
    <submittedName>
        <fullName evidence="1">Uncharacterized protein</fullName>
    </submittedName>
</protein>
<keyword evidence="2" id="KW-1185">Reference proteome</keyword>
<name>A0ABY4HRS5_9FLAO</name>
<proteinExistence type="predicted"/>
<sequence length="161" mass="19043">MIYLKSIISEKIYMIENGIYQLIPFDDSNQLYLTFIEWLSQGNSIELFEGTSEEIQNSQLELKLIEIKNKYEFHKINGWDAYQNFRAKVVNDIYENLITEEQAFVIEDNLSIAYDQISSTGDWKTARHKLLQVSPYPPYVQPYYDLALILINDYITNNYED</sequence>
<reference evidence="1" key="2">
    <citation type="submission" date="2022-04" db="EMBL/GenBank/DDBJ databases">
        <title>Complete Genome Sequence of Flavobacterium sediminilitoris YSM-43, Isolated from a Tidal Sediment.</title>
        <authorList>
            <person name="Lee P.A."/>
        </authorList>
    </citation>
    <scope>NUCLEOTIDE SEQUENCE</scope>
    <source>
        <strain evidence="1">YSM-43</strain>
    </source>
</reference>
<accession>A0ABY4HRS5</accession>
<dbReference type="EMBL" id="CP090145">
    <property type="protein sequence ID" value="UOX35316.1"/>
    <property type="molecule type" value="Genomic_DNA"/>
</dbReference>
<organism evidence="1 2">
    <name type="scientific">Flavobacterium sediminilitoris</name>
    <dbReference type="NCBI Taxonomy" id="2024526"/>
    <lineage>
        <taxon>Bacteria</taxon>
        <taxon>Pseudomonadati</taxon>
        <taxon>Bacteroidota</taxon>
        <taxon>Flavobacteriia</taxon>
        <taxon>Flavobacteriales</taxon>
        <taxon>Flavobacteriaceae</taxon>
        <taxon>Flavobacterium</taxon>
    </lineage>
</organism>
<gene>
    <name evidence="1" type="ORF">LXD69_07295</name>
</gene>
<evidence type="ECO:0000313" key="1">
    <source>
        <dbReference type="EMBL" id="UOX35316.1"/>
    </source>
</evidence>
<reference evidence="1" key="1">
    <citation type="submission" date="2021-12" db="EMBL/GenBank/DDBJ databases">
        <authorList>
            <person name="Cha I.-T."/>
            <person name="Lee K.-E."/>
            <person name="Park S.-J."/>
        </authorList>
    </citation>
    <scope>NUCLEOTIDE SEQUENCE</scope>
    <source>
        <strain evidence="1">YSM-43</strain>
    </source>
</reference>